<dbReference type="RefSeq" id="XP_016611647.1">
    <property type="nucleotide sequence ID" value="XM_016749403.1"/>
</dbReference>
<proteinExistence type="predicted"/>
<dbReference type="VEuPathDB" id="FungiDB:SPPG_01084"/>
<feature type="chain" id="PRO_5005540223" description="Transmembrane protein" evidence="3">
    <location>
        <begin position="23"/>
        <end position="381"/>
    </location>
</feature>
<evidence type="ECO:0000313" key="5">
    <source>
        <dbReference type="Proteomes" id="UP000053201"/>
    </source>
</evidence>
<organism evidence="4 5">
    <name type="scientific">Spizellomyces punctatus (strain DAOM BR117)</name>
    <dbReference type="NCBI Taxonomy" id="645134"/>
    <lineage>
        <taxon>Eukaryota</taxon>
        <taxon>Fungi</taxon>
        <taxon>Fungi incertae sedis</taxon>
        <taxon>Chytridiomycota</taxon>
        <taxon>Chytridiomycota incertae sedis</taxon>
        <taxon>Chytridiomycetes</taxon>
        <taxon>Spizellomycetales</taxon>
        <taxon>Spizellomycetaceae</taxon>
        <taxon>Spizellomyces</taxon>
    </lineage>
</organism>
<dbReference type="OrthoDB" id="2127968at2759"/>
<evidence type="ECO:0000256" key="1">
    <source>
        <dbReference type="SAM" id="MobiDB-lite"/>
    </source>
</evidence>
<dbReference type="GeneID" id="27684771"/>
<evidence type="ECO:0000256" key="2">
    <source>
        <dbReference type="SAM" id="Phobius"/>
    </source>
</evidence>
<feature type="transmembrane region" description="Helical" evidence="2">
    <location>
        <begin position="274"/>
        <end position="297"/>
    </location>
</feature>
<evidence type="ECO:0008006" key="6">
    <source>
        <dbReference type="Google" id="ProtNLM"/>
    </source>
</evidence>
<dbReference type="InParanoid" id="A0A0L0HRD5"/>
<dbReference type="Proteomes" id="UP000053201">
    <property type="component" value="Unassembled WGS sequence"/>
</dbReference>
<sequence>MISSPIILSLAALAAFSPYAVAQTPTNTTGAPPECVAAADSRLCGDFAGQMIDLRMARDVAGPFWNWNLTGVDSIGKLDAALVRMMIPGAQQDNGMYQYFGCPAWDGSGWRYRLTALCGYLTQQSNKCSGNSPTGLVCPDAWKLFQDSGMQAFTNTTKCPDAKLTQIRSLFAIVDKALPATTDENIKKCVTATFELNNCGFGTTQRDLNLATSYCATNNRTDPCCSMLNMNVLDLSNPTVTAPKSQPSASPSPTAAGSANTSASSSSSSAPSTAVIAGIAVGGAVVLAVAIVGGVVITRRRRAQRDLWNAHTNLVQQSKSTTPVYATGGSEFRGSPSRLSPSRQSAYSSQVPRQPTPTRQPSEYYNAPPKPHYTRNSPSDY</sequence>
<name>A0A0L0HRD5_SPIPD</name>
<feature type="region of interest" description="Disordered" evidence="1">
    <location>
        <begin position="238"/>
        <end position="269"/>
    </location>
</feature>
<evidence type="ECO:0000256" key="3">
    <source>
        <dbReference type="SAM" id="SignalP"/>
    </source>
</evidence>
<dbReference type="AlphaFoldDB" id="A0A0L0HRD5"/>
<keyword evidence="2" id="KW-1133">Transmembrane helix</keyword>
<protein>
    <recommendedName>
        <fullName evidence="6">Transmembrane protein</fullName>
    </recommendedName>
</protein>
<keyword evidence="5" id="KW-1185">Reference proteome</keyword>
<reference evidence="4 5" key="1">
    <citation type="submission" date="2009-08" db="EMBL/GenBank/DDBJ databases">
        <title>The Genome Sequence of Spizellomyces punctatus strain DAOM BR117.</title>
        <authorList>
            <consortium name="The Broad Institute Genome Sequencing Platform"/>
            <person name="Russ C."/>
            <person name="Cuomo C."/>
            <person name="Shea T."/>
            <person name="Young S.K."/>
            <person name="Zeng Q."/>
            <person name="Koehrsen M."/>
            <person name="Haas B."/>
            <person name="Borodovsky M."/>
            <person name="Guigo R."/>
            <person name="Alvarado L."/>
            <person name="Berlin A."/>
            <person name="Bochicchio J."/>
            <person name="Borenstein D."/>
            <person name="Chapman S."/>
            <person name="Chen Z."/>
            <person name="Engels R."/>
            <person name="Freedman E."/>
            <person name="Gellesch M."/>
            <person name="Goldberg J."/>
            <person name="Griggs A."/>
            <person name="Gujja S."/>
            <person name="Heiman D."/>
            <person name="Hepburn T."/>
            <person name="Howarth C."/>
            <person name="Jen D."/>
            <person name="Larson L."/>
            <person name="Lewis B."/>
            <person name="Mehta T."/>
            <person name="Park D."/>
            <person name="Pearson M."/>
            <person name="Roberts A."/>
            <person name="Saif S."/>
            <person name="Shenoy N."/>
            <person name="Sisk P."/>
            <person name="Stolte C."/>
            <person name="Sykes S."/>
            <person name="Thomson T."/>
            <person name="Walk T."/>
            <person name="White J."/>
            <person name="Yandava C."/>
            <person name="Burger G."/>
            <person name="Gray M.W."/>
            <person name="Holland P.W.H."/>
            <person name="King N."/>
            <person name="Lang F.B.F."/>
            <person name="Roger A.J."/>
            <person name="Ruiz-Trillo I."/>
            <person name="Lander E."/>
            <person name="Nusbaum C."/>
        </authorList>
    </citation>
    <scope>NUCLEOTIDE SEQUENCE [LARGE SCALE GENOMIC DNA]</scope>
    <source>
        <strain evidence="4 5">DAOM BR117</strain>
    </source>
</reference>
<keyword evidence="3" id="KW-0732">Signal</keyword>
<keyword evidence="2" id="KW-0472">Membrane</keyword>
<dbReference type="STRING" id="645134.A0A0L0HRD5"/>
<evidence type="ECO:0000313" key="4">
    <source>
        <dbReference type="EMBL" id="KND03608.1"/>
    </source>
</evidence>
<feature type="compositionally biased region" description="Low complexity" evidence="1">
    <location>
        <begin position="352"/>
        <end position="361"/>
    </location>
</feature>
<keyword evidence="2" id="KW-0812">Transmembrane</keyword>
<feature type="compositionally biased region" description="Polar residues" evidence="1">
    <location>
        <begin position="337"/>
        <end position="351"/>
    </location>
</feature>
<feature type="signal peptide" evidence="3">
    <location>
        <begin position="1"/>
        <end position="22"/>
    </location>
</feature>
<feature type="region of interest" description="Disordered" evidence="1">
    <location>
        <begin position="319"/>
        <end position="381"/>
    </location>
</feature>
<accession>A0A0L0HRD5</accession>
<dbReference type="EMBL" id="KQ257451">
    <property type="protein sequence ID" value="KND03608.1"/>
    <property type="molecule type" value="Genomic_DNA"/>
</dbReference>
<gene>
    <name evidence="4" type="ORF">SPPG_01084</name>
</gene>
<feature type="compositionally biased region" description="Low complexity" evidence="1">
    <location>
        <begin position="241"/>
        <end position="269"/>
    </location>
</feature>